<sequence length="798" mass="87857">MNTRSRAKTAAIANARTRGAKARAQSRSTVPTQLEAVQEKIPSLKHEIRLVMDHVSISVPRRAPVTNTTAVVDIELNNHDAEPGAGDAGTSTTLDSPEVQVDRVDVVNLPRGNNAKFVDLAKHRKPRKQALPLMLGMHSMHTQEDSASRPPRSHSVPLPLPSITIDDALPTGPPFPEAFPLRSRPATDESTTLGIETPSSNHSPRPPALVHDTDMFRESLASVEQPFTPDISLPQKSLTNDPFTEGSPHQWDVLVSPNSELRSPKTGEPGDGEYVVSHGLFGLMRGRRTSAWSRHPQQMNAVTVRFNEQYRLPPLTPSATVAQLNDREDLRIMVVDSLIGKYNAIWEGKMLPPTPPMVRRLAYKLRPASPLSPPSPMPRAASYPPSSPLAGPSRHPPFPEDRLGSSPVPDTSPSPPEHQTSHRAASYPPSSPVAGPSRPPPFPGDSIGSSPVPDTSPSPPECQTSQREADKKLIRGRDVRHLFDDDIDVVEDYSVGACLGARGPLSPVSEVDEGEEEGSLAGVEVDEEEEEDSPAGVEEDEKLSKELPVVEEEEEYEEEEWNGIAPDEPVQQSVDSPPAERQLSSTKGKERAIETVSDDEGEDNADALNGEAASAEVEGENKAGALRKEWITEALQLKTDYRRHIKALVKRIGKSEAVVFSAIGEVVKEPCKMNMWNQFQHFMVAEDGMDWKQQPGQSREEFQASIQQAYKEVLDLPEKKKDYYVAQLNEWYVKKMHDHTSEERVEGYSETCLVKLCSKFSDRASLMYDTHGLSFFGWVVDPVTAKAVQWGEMNSSKG</sequence>
<feature type="compositionally biased region" description="Acidic residues" evidence="1">
    <location>
        <begin position="596"/>
        <end position="605"/>
    </location>
</feature>
<feature type="compositionally biased region" description="Acidic residues" evidence="1">
    <location>
        <begin position="549"/>
        <end position="561"/>
    </location>
</feature>
<accession>A0A0D0C5M1</accession>
<feature type="region of interest" description="Disordered" evidence="1">
    <location>
        <begin position="165"/>
        <end position="207"/>
    </location>
</feature>
<feature type="compositionally biased region" description="Acidic residues" evidence="1">
    <location>
        <begin position="510"/>
        <end position="541"/>
    </location>
</feature>
<keyword evidence="3" id="KW-1185">Reference proteome</keyword>
<protein>
    <submittedName>
        <fullName evidence="2">Uncharacterized protein</fullName>
    </submittedName>
</protein>
<feature type="compositionally biased region" description="Low complexity" evidence="1">
    <location>
        <begin position="378"/>
        <end position="393"/>
    </location>
</feature>
<evidence type="ECO:0000256" key="1">
    <source>
        <dbReference type="SAM" id="MobiDB-lite"/>
    </source>
</evidence>
<evidence type="ECO:0000313" key="2">
    <source>
        <dbReference type="EMBL" id="KIK49993.1"/>
    </source>
</evidence>
<organism evidence="2 3">
    <name type="scientific">Collybiopsis luxurians FD-317 M1</name>
    <dbReference type="NCBI Taxonomy" id="944289"/>
    <lineage>
        <taxon>Eukaryota</taxon>
        <taxon>Fungi</taxon>
        <taxon>Dikarya</taxon>
        <taxon>Basidiomycota</taxon>
        <taxon>Agaricomycotina</taxon>
        <taxon>Agaricomycetes</taxon>
        <taxon>Agaricomycetidae</taxon>
        <taxon>Agaricales</taxon>
        <taxon>Marasmiineae</taxon>
        <taxon>Omphalotaceae</taxon>
        <taxon>Collybiopsis</taxon>
        <taxon>Collybiopsis luxurians</taxon>
    </lineage>
</organism>
<gene>
    <name evidence="2" type="ORF">GYMLUDRAFT_253363</name>
</gene>
<feature type="region of interest" description="Disordered" evidence="1">
    <location>
        <begin position="498"/>
        <end position="606"/>
    </location>
</feature>
<dbReference type="EMBL" id="KN834943">
    <property type="protein sequence ID" value="KIK49993.1"/>
    <property type="molecule type" value="Genomic_DNA"/>
</dbReference>
<dbReference type="OrthoDB" id="3061919at2759"/>
<evidence type="ECO:0000313" key="3">
    <source>
        <dbReference type="Proteomes" id="UP000053593"/>
    </source>
</evidence>
<name>A0A0D0C5M1_9AGAR</name>
<feature type="compositionally biased region" description="Polar residues" evidence="1">
    <location>
        <begin position="188"/>
        <end position="203"/>
    </location>
</feature>
<dbReference type="Proteomes" id="UP000053593">
    <property type="component" value="Unassembled WGS sequence"/>
</dbReference>
<proteinExistence type="predicted"/>
<feature type="region of interest" description="Disordered" evidence="1">
    <location>
        <begin position="1"/>
        <end position="27"/>
    </location>
</feature>
<dbReference type="HOGENOM" id="CLU_023465_0_0_1"/>
<feature type="region of interest" description="Disordered" evidence="1">
    <location>
        <begin position="369"/>
        <end position="478"/>
    </location>
</feature>
<feature type="compositionally biased region" description="Basic and acidic residues" evidence="1">
    <location>
        <begin position="467"/>
        <end position="478"/>
    </location>
</feature>
<feature type="region of interest" description="Disordered" evidence="1">
    <location>
        <begin position="228"/>
        <end position="250"/>
    </location>
</feature>
<dbReference type="AlphaFoldDB" id="A0A0D0C5M1"/>
<reference evidence="2 3" key="1">
    <citation type="submission" date="2014-04" db="EMBL/GenBank/DDBJ databases">
        <title>Evolutionary Origins and Diversification of the Mycorrhizal Mutualists.</title>
        <authorList>
            <consortium name="DOE Joint Genome Institute"/>
            <consortium name="Mycorrhizal Genomics Consortium"/>
            <person name="Kohler A."/>
            <person name="Kuo A."/>
            <person name="Nagy L.G."/>
            <person name="Floudas D."/>
            <person name="Copeland A."/>
            <person name="Barry K.W."/>
            <person name="Cichocki N."/>
            <person name="Veneault-Fourrey C."/>
            <person name="LaButti K."/>
            <person name="Lindquist E.A."/>
            <person name="Lipzen A."/>
            <person name="Lundell T."/>
            <person name="Morin E."/>
            <person name="Murat C."/>
            <person name="Riley R."/>
            <person name="Ohm R."/>
            <person name="Sun H."/>
            <person name="Tunlid A."/>
            <person name="Henrissat B."/>
            <person name="Grigoriev I.V."/>
            <person name="Hibbett D.S."/>
            <person name="Martin F."/>
        </authorList>
    </citation>
    <scope>NUCLEOTIDE SEQUENCE [LARGE SCALE GENOMIC DNA]</scope>
    <source>
        <strain evidence="2 3">FD-317 M1</strain>
    </source>
</reference>